<dbReference type="PROSITE" id="PS51257">
    <property type="entry name" value="PROKAR_LIPOPROTEIN"/>
    <property type="match status" value="1"/>
</dbReference>
<feature type="domain" description="DUF1554" evidence="1">
    <location>
        <begin position="190"/>
        <end position="333"/>
    </location>
</feature>
<accession>A0A2M9ZFJ4</accession>
<reference evidence="2 3" key="1">
    <citation type="submission" date="2017-07" db="EMBL/GenBank/DDBJ databases">
        <title>Leptospira spp. isolated from tropical soils.</title>
        <authorList>
            <person name="Thibeaux R."/>
            <person name="Iraola G."/>
            <person name="Ferres I."/>
            <person name="Bierque E."/>
            <person name="Girault D."/>
            <person name="Soupe-Gilbert M.-E."/>
            <person name="Picardeau M."/>
            <person name="Goarant C."/>
        </authorList>
    </citation>
    <scope>NUCLEOTIDE SEQUENCE [LARGE SCALE GENOMIC DNA]</scope>
    <source>
        <strain evidence="2 3">FH2-C-A2</strain>
    </source>
</reference>
<evidence type="ECO:0000259" key="1">
    <source>
        <dbReference type="Pfam" id="PF07588"/>
    </source>
</evidence>
<comment type="caution">
    <text evidence="2">The sequence shown here is derived from an EMBL/GenBank/DDBJ whole genome shotgun (WGS) entry which is preliminary data.</text>
</comment>
<dbReference type="InterPro" id="IPR011448">
    <property type="entry name" value="DUF1554"/>
</dbReference>
<dbReference type="Gene3D" id="3.10.100.10">
    <property type="entry name" value="Mannose-Binding Protein A, subunit A"/>
    <property type="match status" value="1"/>
</dbReference>
<evidence type="ECO:0000313" key="2">
    <source>
        <dbReference type="EMBL" id="PJZ67182.1"/>
    </source>
</evidence>
<name>A0A2M9ZFJ4_9LEPT</name>
<sequence length="366" mass="39616">MEGRTFYFYIAILVSILLVGCNTANSTALDASKPNSLGGILNINLSLLLGPTYPIQVQGDAGSVYVPTVDENSEMEFTLILTNPLSQSGQKAEFVFYPSSPLISISGHLDDGSYRDYFSYDEQKSGIYMLIDFAQDEDCIKQDYFIIAIDTVSNIPQWIRLHTTDEDKCTFVATNGGWGYNGSFANNYINNSLGGAVEAADAICASNIPAAMNVNSPTFKAMIVVSSAPDGAATRTLSTNWVFSAPYTAIRYFGRGGYTKIFDLAYQGTHPDFANENHLENSFGGAGTIWTGFSDSNWGIGTPSQTQCAGGAGQFAYSWYSASSLTGSFGLLNEIYYQAIAKFSTTSTGLDLQSCNTSRYLLCVEQ</sequence>
<dbReference type="InterPro" id="IPR016186">
    <property type="entry name" value="C-type_lectin-like/link_sf"/>
</dbReference>
<organism evidence="2 3">
    <name type="scientific">Leptospira wolffii</name>
    <dbReference type="NCBI Taxonomy" id="409998"/>
    <lineage>
        <taxon>Bacteria</taxon>
        <taxon>Pseudomonadati</taxon>
        <taxon>Spirochaetota</taxon>
        <taxon>Spirochaetia</taxon>
        <taxon>Leptospirales</taxon>
        <taxon>Leptospiraceae</taxon>
        <taxon>Leptospira</taxon>
    </lineage>
</organism>
<dbReference type="RefSeq" id="WP_100757714.1">
    <property type="nucleotide sequence ID" value="NZ_NPDT01000001.1"/>
</dbReference>
<dbReference type="AlphaFoldDB" id="A0A2M9ZFJ4"/>
<dbReference type="Pfam" id="PF07588">
    <property type="entry name" value="DUF1554"/>
    <property type="match status" value="1"/>
</dbReference>
<proteinExistence type="predicted"/>
<dbReference type="EMBL" id="NPDT01000001">
    <property type="protein sequence ID" value="PJZ67182.1"/>
    <property type="molecule type" value="Genomic_DNA"/>
</dbReference>
<protein>
    <recommendedName>
        <fullName evidence="1">DUF1554 domain-containing protein</fullName>
    </recommendedName>
</protein>
<gene>
    <name evidence="2" type="ORF">CH371_03725</name>
</gene>
<evidence type="ECO:0000313" key="3">
    <source>
        <dbReference type="Proteomes" id="UP000231912"/>
    </source>
</evidence>
<dbReference type="Proteomes" id="UP000231912">
    <property type="component" value="Unassembled WGS sequence"/>
</dbReference>